<gene>
    <name evidence="3" type="ORF">Lupro_02945</name>
</gene>
<evidence type="ECO:0000313" key="3">
    <source>
        <dbReference type="EMBL" id="AMC10274.1"/>
    </source>
</evidence>
<dbReference type="RefSeq" id="WP_068206131.1">
    <property type="nucleotide sequence ID" value="NZ_CP013355.1"/>
</dbReference>
<reference evidence="3 4" key="2">
    <citation type="journal article" date="2016" name="Int. J. Syst. Evol. Microbiol.">
        <title>Lutibacter profundi sp. nov., isolated from a deep-sea hydrothermal system on the Arctic Mid-Ocean Ridge and emended description of the genus Lutibacter.</title>
        <authorList>
            <person name="Le Moine Bauer S."/>
            <person name="Roalkvam I."/>
            <person name="Steen I.H."/>
            <person name="Dahle H."/>
        </authorList>
    </citation>
    <scope>NUCLEOTIDE SEQUENCE [LARGE SCALE GENOMIC DNA]</scope>
    <source>
        <strain evidence="3 4">LP1</strain>
    </source>
</reference>
<dbReference type="InterPro" id="IPR028913">
    <property type="entry name" value="Tox-MPTase3_dom"/>
</dbReference>
<dbReference type="Pfam" id="PF15639">
    <property type="entry name" value="Tox-MPTase3"/>
    <property type="match status" value="1"/>
</dbReference>
<dbReference type="STRING" id="1622118.Lupro_02945"/>
<organism evidence="3 4">
    <name type="scientific">Lutibacter profundi</name>
    <dbReference type="NCBI Taxonomy" id="1622118"/>
    <lineage>
        <taxon>Bacteria</taxon>
        <taxon>Pseudomonadati</taxon>
        <taxon>Bacteroidota</taxon>
        <taxon>Flavobacteriia</taxon>
        <taxon>Flavobacteriales</taxon>
        <taxon>Flavobacteriaceae</taxon>
        <taxon>Lutibacter</taxon>
    </lineage>
</organism>
<evidence type="ECO:0000259" key="2">
    <source>
        <dbReference type="Pfam" id="PF15639"/>
    </source>
</evidence>
<dbReference type="OrthoDB" id="1450227at2"/>
<proteinExistence type="predicted"/>
<feature type="compositionally biased region" description="Gly residues" evidence="1">
    <location>
        <begin position="201"/>
        <end position="213"/>
    </location>
</feature>
<feature type="compositionally biased region" description="Low complexity" evidence="1">
    <location>
        <begin position="214"/>
        <end position="229"/>
    </location>
</feature>
<protein>
    <recommendedName>
        <fullName evidence="2">Tox-MPTase3 domain-containing protein</fullName>
    </recommendedName>
</protein>
<dbReference type="PATRIC" id="fig|1622118.3.peg.616"/>
<keyword evidence="4" id="KW-1185">Reference proteome</keyword>
<dbReference type="EMBL" id="CP013355">
    <property type="protein sequence ID" value="AMC10274.1"/>
    <property type="molecule type" value="Genomic_DNA"/>
</dbReference>
<feature type="region of interest" description="Disordered" evidence="1">
    <location>
        <begin position="177"/>
        <end position="233"/>
    </location>
</feature>
<dbReference type="KEGG" id="lut:Lupro_02945"/>
<dbReference type="Proteomes" id="UP000059672">
    <property type="component" value="Chromosome"/>
</dbReference>
<evidence type="ECO:0000256" key="1">
    <source>
        <dbReference type="SAM" id="MobiDB-lite"/>
    </source>
</evidence>
<dbReference type="AlphaFoldDB" id="A0A0X8G564"/>
<evidence type="ECO:0000313" key="4">
    <source>
        <dbReference type="Proteomes" id="UP000059672"/>
    </source>
</evidence>
<sequence length="537" mass="59472">MKKKQIKTYLKTGILLLGISLLLWNCEKSDLTETIDTNITKSLLAQKSVKLSDIPDVKDFLNLKVKNNLSSKTGTLNDAIFDIDNILEVIDTLGNINYTFRFTLPNSSLDTFYNLVVGKTPTGELKTPFVLKYTCDETSLDLYIDNKYNFSFFKGTISLHKYTDFFEQGYFSKTEATNCPPELDQNGDPIPCEIQPIDGSSTGGSGVDVGGTGNVSNDDGSTDGSSDSNSGGGTTSNCDWYIENVPTYPCPYANFETGCLYPTLIIDCTTQSQKTETDENCPPCDTNVDGGIGVNTLTIESIRTTLKNELTLNSSQISWIGNSENDKEVTDIYNFLQNNNIDGIYTSGAISFAESVIAASAEGSLISSFPFFKYPPNSNFTIQYPKLTEYLKNKLPNVADIPLIVNTINDITGVSTTQIKFDLQWNQGPTIQITQLDNYADNTDTNTVGAFDKGLPNTLLLDIDYVNGLENNINEQFQEDGLLFYLGVVLLHEYVHYADNSDGIDYPGEEGEIFEFRVYGENINTSTAQWLILNKYY</sequence>
<reference evidence="4" key="1">
    <citation type="submission" date="2015-12" db="EMBL/GenBank/DDBJ databases">
        <title>Complete genome sequence of Lutibacter profundus strain LP1.</title>
        <authorList>
            <person name="Wissuwa J."/>
            <person name="Le Moine Bauer S."/>
            <person name="Stokke R."/>
            <person name="Dahle H."/>
            <person name="Steen I.H."/>
        </authorList>
    </citation>
    <scope>NUCLEOTIDE SEQUENCE [LARGE SCALE GENOMIC DNA]</scope>
    <source>
        <strain evidence="4">LP1</strain>
    </source>
</reference>
<accession>A0A0X8G564</accession>
<feature type="domain" description="Tox-MPTase3" evidence="2">
    <location>
        <begin position="383"/>
        <end position="520"/>
    </location>
</feature>
<name>A0A0X8G564_9FLAO</name>